<dbReference type="EMBL" id="WIXE01001282">
    <property type="protein sequence ID" value="KAK5985841.1"/>
    <property type="molecule type" value="Genomic_DNA"/>
</dbReference>
<keyword evidence="1" id="KW-1133">Transmembrane helix</keyword>
<evidence type="ECO:0000256" key="1">
    <source>
        <dbReference type="SAM" id="Phobius"/>
    </source>
</evidence>
<sequence length="209" mass="24645">TTWRTAVYETKKAFDRLYCRKEVFYPLKTYRLYIMLSTLHYTLRLGERAGDKTTSRDIRYQRKFMASQCTGVIKTSETRMTREILARVLELRREMLRSGATPAHTPIPLHIQRLLNAEDSVADLETQVLRVENLRRGLKDGLQLDITEDPDYSDVNRLLRMAYSLSIMIVVQIATLVDNQYYFLINHRKKLQTLDHQHYNEDRQDNSGN</sequence>
<dbReference type="EMBL" id="WIXE01024308">
    <property type="protein sequence ID" value="KAK5965718.1"/>
    <property type="molecule type" value="Genomic_DNA"/>
</dbReference>
<gene>
    <name evidence="2" type="ORF">GCK32_007537</name>
    <name evidence="3" type="ORF">GCK32_008535</name>
</gene>
<evidence type="ECO:0000313" key="3">
    <source>
        <dbReference type="EMBL" id="KAK5985841.1"/>
    </source>
</evidence>
<accession>A0AAN8IDZ7</accession>
<organism evidence="2 4">
    <name type="scientific">Trichostrongylus colubriformis</name>
    <name type="common">Black scour worm</name>
    <dbReference type="NCBI Taxonomy" id="6319"/>
    <lineage>
        <taxon>Eukaryota</taxon>
        <taxon>Metazoa</taxon>
        <taxon>Ecdysozoa</taxon>
        <taxon>Nematoda</taxon>
        <taxon>Chromadorea</taxon>
        <taxon>Rhabditida</taxon>
        <taxon>Rhabditina</taxon>
        <taxon>Rhabditomorpha</taxon>
        <taxon>Strongyloidea</taxon>
        <taxon>Trichostrongylidae</taxon>
        <taxon>Trichostrongylus</taxon>
    </lineage>
</organism>
<feature type="non-terminal residue" evidence="2">
    <location>
        <position position="1"/>
    </location>
</feature>
<evidence type="ECO:0000313" key="4">
    <source>
        <dbReference type="Proteomes" id="UP001331761"/>
    </source>
</evidence>
<protein>
    <submittedName>
        <fullName evidence="2">Uncharacterized protein</fullName>
    </submittedName>
</protein>
<dbReference type="Proteomes" id="UP001331761">
    <property type="component" value="Unassembled WGS sequence"/>
</dbReference>
<keyword evidence="4" id="KW-1185">Reference proteome</keyword>
<proteinExistence type="predicted"/>
<keyword evidence="1" id="KW-0472">Membrane</keyword>
<dbReference type="AlphaFoldDB" id="A0AAN8IDZ7"/>
<reference evidence="2 4" key="1">
    <citation type="submission" date="2019-10" db="EMBL/GenBank/DDBJ databases">
        <title>Assembly and Annotation for the nematode Trichostrongylus colubriformis.</title>
        <authorList>
            <person name="Martin J."/>
        </authorList>
    </citation>
    <scope>NUCLEOTIDE SEQUENCE [LARGE SCALE GENOMIC DNA]</scope>
    <source>
        <strain evidence="2">G859</strain>
        <tissue evidence="2">Whole worm</tissue>
    </source>
</reference>
<keyword evidence="1" id="KW-0812">Transmembrane</keyword>
<evidence type="ECO:0000313" key="2">
    <source>
        <dbReference type="EMBL" id="KAK5965718.1"/>
    </source>
</evidence>
<feature type="transmembrane region" description="Helical" evidence="1">
    <location>
        <begin position="161"/>
        <end position="184"/>
    </location>
</feature>
<name>A0AAN8IDZ7_TRICO</name>
<comment type="caution">
    <text evidence="2">The sequence shown here is derived from an EMBL/GenBank/DDBJ whole genome shotgun (WGS) entry which is preliminary data.</text>
</comment>